<dbReference type="AlphaFoldDB" id="A0A831U5I7"/>
<dbReference type="Gene3D" id="3.40.1280.10">
    <property type="match status" value="1"/>
</dbReference>
<accession>A0A831U5I7</accession>
<proteinExistence type="predicted"/>
<reference evidence="2" key="1">
    <citation type="journal article" date="2020" name="mSystems">
        <title>Genome- and Community-Level Interaction Insights into Carbon Utilization and Element Cycling Functions of Hydrothermarchaeota in Hydrothermal Sediment.</title>
        <authorList>
            <person name="Zhou Z."/>
            <person name="Liu Y."/>
            <person name="Xu W."/>
            <person name="Pan J."/>
            <person name="Luo Z.H."/>
            <person name="Li M."/>
        </authorList>
    </citation>
    <scope>NUCLEOTIDE SEQUENCE [LARGE SCALE GENOMIC DNA]</scope>
    <source>
        <strain evidence="2">SpSt-349</strain>
    </source>
</reference>
<dbReference type="InterPro" id="IPR029026">
    <property type="entry name" value="tRNA_m1G_MTases_N"/>
</dbReference>
<protein>
    <submittedName>
        <fullName evidence="2">RNA methyltransferase</fullName>
    </submittedName>
</protein>
<gene>
    <name evidence="2" type="ORF">ENQ87_10575</name>
</gene>
<sequence>MNSAPPLNANVSVALLHYPVYDKNRQVVSTAVTNLDIHDIARSARTFGLFRYYLVTPVAGQQELAGRIVRHWRQGWGATYNPKRKAALELIEIASTLDDALADLKERFGRPARLVTTGARLHPRSITFSDLRQLVADREQPYLLLFGTGWGLVEEVFARADLVLEPIRGAGEYNHLSVRSAAAIIMDRLFGAR</sequence>
<dbReference type="GO" id="GO:0008168">
    <property type="term" value="F:methyltransferase activity"/>
    <property type="evidence" value="ECO:0007669"/>
    <property type="project" value="UniProtKB-KW"/>
</dbReference>
<name>A0A831U5I7_GEOME</name>
<feature type="domain" description="tRNA (guanine-N(1)-)-methyltransferase C-terminal" evidence="1">
    <location>
        <begin position="10"/>
        <end position="191"/>
    </location>
</feature>
<dbReference type="EMBL" id="DSOV01000044">
    <property type="protein sequence ID" value="HEN42798.1"/>
    <property type="molecule type" value="Genomic_DNA"/>
</dbReference>
<organism evidence="2">
    <name type="scientific">Geobacter metallireducens</name>
    <dbReference type="NCBI Taxonomy" id="28232"/>
    <lineage>
        <taxon>Bacteria</taxon>
        <taxon>Pseudomonadati</taxon>
        <taxon>Thermodesulfobacteriota</taxon>
        <taxon>Desulfuromonadia</taxon>
        <taxon>Geobacterales</taxon>
        <taxon>Geobacteraceae</taxon>
        <taxon>Geobacter</taxon>
    </lineage>
</organism>
<evidence type="ECO:0000313" key="2">
    <source>
        <dbReference type="EMBL" id="HEN42798.1"/>
    </source>
</evidence>
<dbReference type="SUPFAM" id="SSF75217">
    <property type="entry name" value="alpha/beta knot"/>
    <property type="match status" value="1"/>
</dbReference>
<dbReference type="InterPro" id="IPR029028">
    <property type="entry name" value="Alpha/beta_knot_MTases"/>
</dbReference>
<evidence type="ECO:0000259" key="1">
    <source>
        <dbReference type="Pfam" id="PF09936"/>
    </source>
</evidence>
<dbReference type="Pfam" id="PF09936">
    <property type="entry name" value="Methyltrn_RNA_4"/>
    <property type="match status" value="1"/>
</dbReference>
<keyword evidence="2" id="KW-0489">Methyltransferase</keyword>
<comment type="caution">
    <text evidence="2">The sequence shown here is derived from an EMBL/GenBank/DDBJ whole genome shotgun (WGS) entry which is preliminary data.</text>
</comment>
<dbReference type="GO" id="GO:0032259">
    <property type="term" value="P:methylation"/>
    <property type="evidence" value="ECO:0007669"/>
    <property type="project" value="UniProtKB-KW"/>
</dbReference>
<keyword evidence="2" id="KW-0808">Transferase</keyword>
<dbReference type="InterPro" id="IPR019230">
    <property type="entry name" value="RNA_MeTrfase_C_dom"/>
</dbReference>
<dbReference type="CDD" id="cd18085">
    <property type="entry name" value="TM1570-like"/>
    <property type="match status" value="1"/>
</dbReference>